<dbReference type="HOGENOM" id="CLU_1582960_0_0_2"/>
<reference evidence="1 2" key="1">
    <citation type="journal article" date="2012" name="Stand. Genomic Sci.">
        <title>Complete genome sequence of Pyrobaculum oguniense.</title>
        <authorList>
            <person name="Bernick D.L."/>
            <person name="Karplus K."/>
            <person name="Lui L.M."/>
            <person name="Coker J.K."/>
            <person name="Murphy J.N."/>
            <person name="Chan P.P."/>
            <person name="Cozen A.E."/>
            <person name="Lowe T.M."/>
        </authorList>
    </citation>
    <scope>NUCLEOTIDE SEQUENCE [LARGE SCALE GENOMIC DNA]</scope>
    <source>
        <strain evidence="1 2">TE7</strain>
    </source>
</reference>
<protein>
    <submittedName>
        <fullName evidence="1">Uncharacterized protein</fullName>
    </submittedName>
</protein>
<evidence type="ECO:0000313" key="2">
    <source>
        <dbReference type="Proteomes" id="UP000009062"/>
    </source>
</evidence>
<dbReference type="Proteomes" id="UP000009062">
    <property type="component" value="Chromosome"/>
</dbReference>
<keyword evidence="2" id="KW-1185">Reference proteome</keyword>
<dbReference type="AlphaFoldDB" id="H6QB67"/>
<dbReference type="EMBL" id="CP003316">
    <property type="protein sequence ID" value="AFA40064.1"/>
    <property type="molecule type" value="Genomic_DNA"/>
</dbReference>
<proteinExistence type="predicted"/>
<evidence type="ECO:0000313" key="1">
    <source>
        <dbReference type="EMBL" id="AFA40064.1"/>
    </source>
</evidence>
<gene>
    <name evidence="1" type="ordered locus">Pogu_2037</name>
</gene>
<accession>H6QB67</accession>
<organism evidence="1 2">
    <name type="scientific">Pyrobaculum oguniense (strain DSM 13380 / JCM 10595 / TE7)</name>
    <dbReference type="NCBI Taxonomy" id="698757"/>
    <lineage>
        <taxon>Archaea</taxon>
        <taxon>Thermoproteota</taxon>
        <taxon>Thermoprotei</taxon>
        <taxon>Thermoproteales</taxon>
        <taxon>Thermoproteaceae</taxon>
        <taxon>Pyrobaculum</taxon>
    </lineage>
</organism>
<dbReference type="KEGG" id="pog:Pogu_2037"/>
<name>H6QB67_PYROT</name>
<sequence length="168" mass="18152">MCYPAHSGAARMDLPRIPLGGSAYLSPTIISPLLSGLGPRSWLQLEELVHVPRRRGSRRTSRRRLGLTPCRTDHSRRSAVGVCGVRKPPWTAPAPSAWHRRGSHFLAQRQRAASSASRMISLSTATPSLGLIFAGGLGPFRHLWRDGVEDGARNGPAQRVGAPRVGLA</sequence>